<evidence type="ECO:0000256" key="3">
    <source>
        <dbReference type="ARBA" id="ARBA00022475"/>
    </source>
</evidence>
<feature type="transmembrane region" description="Helical" evidence="7">
    <location>
        <begin position="195"/>
        <end position="213"/>
    </location>
</feature>
<keyword evidence="5 7" id="KW-1133">Transmembrane helix</keyword>
<organism evidence="9 10">
    <name type="scientific">Pullulanibacillus pueri</name>
    <dbReference type="NCBI Taxonomy" id="1437324"/>
    <lineage>
        <taxon>Bacteria</taxon>
        <taxon>Bacillati</taxon>
        <taxon>Bacillota</taxon>
        <taxon>Bacilli</taxon>
        <taxon>Bacillales</taxon>
        <taxon>Sporolactobacillaceae</taxon>
        <taxon>Pullulanibacillus</taxon>
    </lineage>
</organism>
<sequence>MQRNYTIDLIKCFCMYLVVWFHAAPADAYIGGINGIYFHYVILLFPRFVVSYFFVVSGFLLGVKILNKQGQTLYVKRYLMKIIKLFVTWYLFYFIYDLIKCMLLSHLKGLDVGHEVTSFIYSQAKLLPIYYGYGQTSYQLWYLTALIWSILILSLFIKVNKIGLLLGIGFCLNVIGLFGQTYSGIFRLPINTNDALFYGLFYTTLGCFIAYHYEGLLRRIEKIKTSTFVIFFIIFSILGVGEAMITIGPLNGYSSGSNYNLSTLPLTLILFCVAIKNKQYGRQTIFTKIGAQAVGIYITHVLFLSIMTNLFILFNIESLQSYIAFHLFISVVIFITSYYFYSLLQVFKKVLSGYFYSIVSFLKKPIRERSYGRSKL</sequence>
<feature type="transmembrane region" description="Helical" evidence="7">
    <location>
        <begin position="37"/>
        <end position="66"/>
    </location>
</feature>
<name>A0A8J2ZVJ9_9BACL</name>
<dbReference type="InterPro" id="IPR002656">
    <property type="entry name" value="Acyl_transf_3_dom"/>
</dbReference>
<evidence type="ECO:0000256" key="6">
    <source>
        <dbReference type="ARBA" id="ARBA00023136"/>
    </source>
</evidence>
<dbReference type="Pfam" id="PF01757">
    <property type="entry name" value="Acyl_transf_3"/>
    <property type="match status" value="1"/>
</dbReference>
<dbReference type="PANTHER" id="PTHR40074:SF2">
    <property type="entry name" value="O-ACETYLTRANSFERASE WECH"/>
    <property type="match status" value="1"/>
</dbReference>
<comment type="subcellular location">
    <subcellularLocation>
        <location evidence="1">Cell membrane</location>
        <topology evidence="1">Multi-pass membrane protein</topology>
    </subcellularLocation>
</comment>
<dbReference type="Proteomes" id="UP000656813">
    <property type="component" value="Unassembled WGS sequence"/>
</dbReference>
<feature type="transmembrane region" description="Helical" evidence="7">
    <location>
        <begin position="259"/>
        <end position="275"/>
    </location>
</feature>
<evidence type="ECO:0000256" key="5">
    <source>
        <dbReference type="ARBA" id="ARBA00022989"/>
    </source>
</evidence>
<dbReference type="RefSeq" id="WP_188497237.1">
    <property type="nucleotide sequence ID" value="NZ_BMFV01000013.1"/>
</dbReference>
<gene>
    <name evidence="9" type="ORF">GCM10007096_19780</name>
</gene>
<dbReference type="EMBL" id="BMFV01000013">
    <property type="protein sequence ID" value="GGH81619.1"/>
    <property type="molecule type" value="Genomic_DNA"/>
</dbReference>
<keyword evidence="4 7" id="KW-0812">Transmembrane</keyword>
<keyword evidence="6 7" id="KW-0472">Membrane</keyword>
<evidence type="ECO:0000313" key="9">
    <source>
        <dbReference type="EMBL" id="GGH81619.1"/>
    </source>
</evidence>
<reference evidence="9" key="2">
    <citation type="submission" date="2020-09" db="EMBL/GenBank/DDBJ databases">
        <authorList>
            <person name="Sun Q."/>
            <person name="Zhou Y."/>
        </authorList>
    </citation>
    <scope>NUCLEOTIDE SEQUENCE</scope>
    <source>
        <strain evidence="9">CGMCC 1.12777</strain>
    </source>
</reference>
<evidence type="ECO:0000256" key="2">
    <source>
        <dbReference type="ARBA" id="ARBA00007400"/>
    </source>
</evidence>
<dbReference type="GO" id="GO:0009246">
    <property type="term" value="P:enterobacterial common antigen biosynthetic process"/>
    <property type="evidence" value="ECO:0007669"/>
    <property type="project" value="TreeGrafter"/>
</dbReference>
<evidence type="ECO:0000256" key="7">
    <source>
        <dbReference type="SAM" id="Phobius"/>
    </source>
</evidence>
<feature type="transmembrane region" description="Helical" evidence="7">
    <location>
        <begin position="225"/>
        <end position="247"/>
    </location>
</feature>
<feature type="transmembrane region" description="Helical" evidence="7">
    <location>
        <begin position="164"/>
        <end position="183"/>
    </location>
</feature>
<dbReference type="AlphaFoldDB" id="A0A8J2ZVJ9"/>
<dbReference type="PANTHER" id="PTHR40074">
    <property type="entry name" value="O-ACETYLTRANSFERASE WECH"/>
    <property type="match status" value="1"/>
</dbReference>
<evidence type="ECO:0000313" key="10">
    <source>
        <dbReference type="Proteomes" id="UP000656813"/>
    </source>
</evidence>
<dbReference type="GO" id="GO:0016413">
    <property type="term" value="F:O-acetyltransferase activity"/>
    <property type="evidence" value="ECO:0007669"/>
    <property type="project" value="TreeGrafter"/>
</dbReference>
<accession>A0A8J2ZVJ9</accession>
<keyword evidence="10" id="KW-1185">Reference proteome</keyword>
<comment type="caution">
    <text evidence="9">The sequence shown here is derived from an EMBL/GenBank/DDBJ whole genome shotgun (WGS) entry which is preliminary data.</text>
</comment>
<protein>
    <recommendedName>
        <fullName evidence="8">Acyltransferase 3 domain-containing protein</fullName>
    </recommendedName>
</protein>
<feature type="transmembrane region" description="Helical" evidence="7">
    <location>
        <begin position="296"/>
        <end position="316"/>
    </location>
</feature>
<feature type="transmembrane region" description="Helical" evidence="7">
    <location>
        <begin position="78"/>
        <end position="96"/>
    </location>
</feature>
<evidence type="ECO:0000256" key="1">
    <source>
        <dbReference type="ARBA" id="ARBA00004651"/>
    </source>
</evidence>
<reference evidence="9" key="1">
    <citation type="journal article" date="2014" name="Int. J. Syst. Evol. Microbiol.">
        <title>Complete genome sequence of Corynebacterium casei LMG S-19264T (=DSM 44701T), isolated from a smear-ripened cheese.</title>
        <authorList>
            <consortium name="US DOE Joint Genome Institute (JGI-PGF)"/>
            <person name="Walter F."/>
            <person name="Albersmeier A."/>
            <person name="Kalinowski J."/>
            <person name="Ruckert C."/>
        </authorList>
    </citation>
    <scope>NUCLEOTIDE SEQUENCE</scope>
    <source>
        <strain evidence="9">CGMCC 1.12777</strain>
    </source>
</reference>
<keyword evidence="3" id="KW-1003">Cell membrane</keyword>
<feature type="transmembrane region" description="Helical" evidence="7">
    <location>
        <begin position="12"/>
        <end position="31"/>
    </location>
</feature>
<comment type="similarity">
    <text evidence="2">Belongs to the acyltransferase 3 family.</text>
</comment>
<feature type="domain" description="Acyltransferase 3" evidence="8">
    <location>
        <begin position="4"/>
        <end position="341"/>
    </location>
</feature>
<feature type="transmembrane region" description="Helical" evidence="7">
    <location>
        <begin position="322"/>
        <end position="341"/>
    </location>
</feature>
<proteinExistence type="inferred from homology"/>
<evidence type="ECO:0000256" key="4">
    <source>
        <dbReference type="ARBA" id="ARBA00022692"/>
    </source>
</evidence>
<feature type="transmembrane region" description="Helical" evidence="7">
    <location>
        <begin position="140"/>
        <end position="157"/>
    </location>
</feature>
<evidence type="ECO:0000259" key="8">
    <source>
        <dbReference type="Pfam" id="PF01757"/>
    </source>
</evidence>
<dbReference type="GO" id="GO:0005886">
    <property type="term" value="C:plasma membrane"/>
    <property type="evidence" value="ECO:0007669"/>
    <property type="project" value="UniProtKB-SubCell"/>
</dbReference>